<accession>A0A840N503</accession>
<proteinExistence type="predicted"/>
<reference evidence="1 2" key="1">
    <citation type="submission" date="2020-08" db="EMBL/GenBank/DDBJ databases">
        <title>Genomic Encyclopedia of Type Strains, Phase IV (KMG-IV): sequencing the most valuable type-strain genomes for metagenomic binning, comparative biology and taxonomic classification.</title>
        <authorList>
            <person name="Goeker M."/>
        </authorList>
    </citation>
    <scope>NUCLEOTIDE SEQUENCE [LARGE SCALE GENOMIC DNA]</scope>
    <source>
        <strain evidence="1 2">DSM 17498</strain>
    </source>
</reference>
<comment type="caution">
    <text evidence="1">The sequence shown here is derived from an EMBL/GenBank/DDBJ whole genome shotgun (WGS) entry which is preliminary data.</text>
</comment>
<organism evidence="1 2">
    <name type="scientific">Afipia massiliensis</name>
    <dbReference type="NCBI Taxonomy" id="211460"/>
    <lineage>
        <taxon>Bacteria</taxon>
        <taxon>Pseudomonadati</taxon>
        <taxon>Pseudomonadota</taxon>
        <taxon>Alphaproteobacteria</taxon>
        <taxon>Hyphomicrobiales</taxon>
        <taxon>Nitrobacteraceae</taxon>
        <taxon>Afipia</taxon>
    </lineage>
</organism>
<dbReference type="Proteomes" id="UP000521227">
    <property type="component" value="Unassembled WGS sequence"/>
</dbReference>
<dbReference type="EMBL" id="JACHIJ010000004">
    <property type="protein sequence ID" value="MBB5052918.1"/>
    <property type="molecule type" value="Genomic_DNA"/>
</dbReference>
<gene>
    <name evidence="1" type="ORF">HNQ36_002909</name>
</gene>
<dbReference type="AlphaFoldDB" id="A0A840N503"/>
<evidence type="ECO:0000313" key="1">
    <source>
        <dbReference type="EMBL" id="MBB5052918.1"/>
    </source>
</evidence>
<evidence type="ECO:0008006" key="3">
    <source>
        <dbReference type="Google" id="ProtNLM"/>
    </source>
</evidence>
<protein>
    <recommendedName>
        <fullName evidence="3">ParB/Sulfiredoxin domain-containing protein</fullName>
    </recommendedName>
</protein>
<evidence type="ECO:0000313" key="2">
    <source>
        <dbReference type="Proteomes" id="UP000521227"/>
    </source>
</evidence>
<sequence>MVQKLNTKVIPFSRIQVSPSRLRRKNVAALREAMQVIRKYGQPRPLIVGPDYQLLSDTTSYLALKASNYEFVKTLKLTTPSPAAVRAVGRLLVCFEVINRQAEVFNEALASLDRIAELDVQYLVLELLPVMITGTGELSHCVSPALVSDAGDRTPLEI</sequence>
<name>A0A840N503_9BRAD</name>
<dbReference type="RefSeq" id="WP_184086149.1">
    <property type="nucleotide sequence ID" value="NZ_JACHIJ010000004.1"/>
</dbReference>